<dbReference type="AlphaFoldDB" id="A0AAN4Z549"/>
<feature type="signal peptide" evidence="1">
    <location>
        <begin position="1"/>
        <end position="24"/>
    </location>
</feature>
<name>A0AAN4Z549_9BILA</name>
<protein>
    <submittedName>
        <fullName evidence="2">Uncharacterized protein</fullName>
    </submittedName>
</protein>
<keyword evidence="1" id="KW-0732">Signal</keyword>
<sequence length="480" mass="54193">MYLSANTAKLVALLLNAIFGIVQYSRSSGANGKASVDLVFGLRVIQGESNRLADELSNRSPPESLVDILRNVSREAAIAADSMGNVTREDSPIQYDKLRRLLELPYPLWQRISERKAEHHLIWSARTMFSSNLTDEISNRCISELFVSSSDGDCRPSRECLQVMLNTKHLANYALSRQLIYFTIATRQKLCRKAMVSYWSMNQTALTVHLNELCSNVIHEMELFLSRAPKDLDSLTPLQKDLLMQHVFVCGQHGFVDVIQPRILWMLLGQQNEAGCFPLPANDAPPEIGRRLLAVAQSRPGCSGHSTSVAAGASMVYLNMLLSSSNWADFHLSDSAYTLSHREIPHNRFREMNWQLWTKSRRESMDSDFIPDGEPPRLHNIKSDIFAFIFIFLGVYTTVTLEPIDIQGYSYSLLPFKTTADLRRSSSTPMHTRSFNLPPPLSSFSSFPLKGTLLIRPQQQRPRIIKSLSGTHCRQSINCL</sequence>
<dbReference type="EMBL" id="BTRK01000001">
    <property type="protein sequence ID" value="GMR32113.1"/>
    <property type="molecule type" value="Genomic_DNA"/>
</dbReference>
<gene>
    <name evidence="2" type="ORF">PMAYCL1PPCAC_02308</name>
</gene>
<dbReference type="InterPro" id="IPR031751">
    <property type="entry name" value="DUF4735"/>
</dbReference>
<dbReference type="GO" id="GO:0005829">
    <property type="term" value="C:cytosol"/>
    <property type="evidence" value="ECO:0007669"/>
    <property type="project" value="TreeGrafter"/>
</dbReference>
<comment type="caution">
    <text evidence="2">The sequence shown here is derived from an EMBL/GenBank/DDBJ whole genome shotgun (WGS) entry which is preliminary data.</text>
</comment>
<dbReference type="PANTHER" id="PTHR33539">
    <property type="entry name" value="UPF0764 PROTEIN C16ORF89"/>
    <property type="match status" value="1"/>
</dbReference>
<evidence type="ECO:0000313" key="3">
    <source>
        <dbReference type="Proteomes" id="UP001328107"/>
    </source>
</evidence>
<dbReference type="Proteomes" id="UP001328107">
    <property type="component" value="Unassembled WGS sequence"/>
</dbReference>
<reference evidence="3" key="1">
    <citation type="submission" date="2022-10" db="EMBL/GenBank/DDBJ databases">
        <title>Genome assembly of Pristionchus species.</title>
        <authorList>
            <person name="Yoshida K."/>
            <person name="Sommer R.J."/>
        </authorList>
    </citation>
    <scope>NUCLEOTIDE SEQUENCE [LARGE SCALE GENOMIC DNA]</scope>
    <source>
        <strain evidence="3">RS5460</strain>
    </source>
</reference>
<dbReference type="Pfam" id="PF15882">
    <property type="entry name" value="DUF4735"/>
    <property type="match status" value="1"/>
</dbReference>
<proteinExistence type="predicted"/>
<feature type="chain" id="PRO_5042921083" evidence="1">
    <location>
        <begin position="25"/>
        <end position="480"/>
    </location>
</feature>
<accession>A0AAN4Z549</accession>
<dbReference type="PANTHER" id="PTHR33539:SF1">
    <property type="entry name" value="UPF0764 PROTEIN C16ORF89"/>
    <property type="match status" value="1"/>
</dbReference>
<feature type="non-terminal residue" evidence="2">
    <location>
        <position position="480"/>
    </location>
</feature>
<dbReference type="GO" id="GO:0016020">
    <property type="term" value="C:membrane"/>
    <property type="evidence" value="ECO:0007669"/>
    <property type="project" value="TreeGrafter"/>
</dbReference>
<keyword evidence="3" id="KW-1185">Reference proteome</keyword>
<evidence type="ECO:0000256" key="1">
    <source>
        <dbReference type="SAM" id="SignalP"/>
    </source>
</evidence>
<organism evidence="2 3">
    <name type="scientific">Pristionchus mayeri</name>
    <dbReference type="NCBI Taxonomy" id="1317129"/>
    <lineage>
        <taxon>Eukaryota</taxon>
        <taxon>Metazoa</taxon>
        <taxon>Ecdysozoa</taxon>
        <taxon>Nematoda</taxon>
        <taxon>Chromadorea</taxon>
        <taxon>Rhabditida</taxon>
        <taxon>Rhabditina</taxon>
        <taxon>Diplogasteromorpha</taxon>
        <taxon>Diplogasteroidea</taxon>
        <taxon>Neodiplogasteridae</taxon>
        <taxon>Pristionchus</taxon>
    </lineage>
</organism>
<evidence type="ECO:0000313" key="2">
    <source>
        <dbReference type="EMBL" id="GMR32113.1"/>
    </source>
</evidence>